<dbReference type="EnsemblPlants" id="QL05p083025:mrna">
    <property type="protein sequence ID" value="QL05p083025:mrna"/>
    <property type="gene ID" value="QL05p083025"/>
</dbReference>
<dbReference type="EMBL" id="LRBV02000005">
    <property type="status" value="NOT_ANNOTATED_CDS"/>
    <property type="molecule type" value="Genomic_DNA"/>
</dbReference>
<evidence type="ECO:0000256" key="10">
    <source>
        <dbReference type="ARBA" id="ARBA00023329"/>
    </source>
</evidence>
<keyword evidence="5" id="KW-0677">Repeat</keyword>
<accession>A0A7N2LVE4</accession>
<evidence type="ECO:0000256" key="5">
    <source>
        <dbReference type="ARBA" id="ARBA00022737"/>
    </source>
</evidence>
<dbReference type="SUPFAM" id="SSF48371">
    <property type="entry name" value="ARM repeat"/>
    <property type="match status" value="1"/>
</dbReference>
<evidence type="ECO:0000256" key="3">
    <source>
        <dbReference type="ARBA" id="ARBA00022448"/>
    </source>
</evidence>
<name>A0A7N2LVE4_QUELO</name>
<keyword evidence="7 12" id="KW-0653">Protein transport</keyword>
<keyword evidence="6 12" id="KW-0931">ER-Golgi transport</keyword>
<keyword evidence="4 12" id="KW-0963">Cytoplasm</keyword>
<feature type="domain" description="Coatomer beta subunit appendage platform" evidence="15">
    <location>
        <begin position="816"/>
        <end position="943"/>
    </location>
</feature>
<dbReference type="Gene3D" id="1.25.10.10">
    <property type="entry name" value="Leucine-rich Repeat Variant"/>
    <property type="match status" value="1"/>
</dbReference>
<keyword evidence="8 12" id="KW-0333">Golgi apparatus</keyword>
<evidence type="ECO:0000313" key="16">
    <source>
        <dbReference type="EnsemblPlants" id="QL05p083025:mrna"/>
    </source>
</evidence>
<dbReference type="FunFam" id="1.25.10.10:FF:000166">
    <property type="entry name" value="Coatomer subunit beta"/>
    <property type="match status" value="1"/>
</dbReference>
<dbReference type="KEGG" id="qlo:115989260"/>
<dbReference type="GeneID" id="115989260"/>
<feature type="domain" description="Clathrin/coatomer adaptor adaptin-like N-terminal" evidence="13">
    <location>
        <begin position="21"/>
        <end position="474"/>
    </location>
</feature>
<dbReference type="GO" id="GO:0006891">
    <property type="term" value="P:intra-Golgi vesicle-mediated transport"/>
    <property type="evidence" value="ECO:0007669"/>
    <property type="project" value="TreeGrafter"/>
</dbReference>
<sequence>MEKSCTLLVHFDKATPALANEIKESLEGNDVESKIEALKKAIMLLLNGETIPQLFITIIRYVLPSEDHTIQKLLLLYLELIEKTDSKGKVLPEMILICQNLRNNLQHPNEFIRGVTLRFLCRLNESEIVEPLLPSILSNLEHRHPFVRRNAVLAVMSVYRLPQGEQLLDSAPEIVEKFLTSEQDSSSKRNAFLMLFNCAQDRAVDYLFRNVDRIADWGEQLQMVVLELIRKVCRANKAEKGKYIKIIISLLNAQSTAVVYECATTLVSLSSAPTAIRAAANTYCQLLLSQSDNNVKLIVLDRLNELRISHREIMVDLVMDVLRALSTPNLDIRKKTIDIALDLITPRNVDEVVMMLKKEVVKTQNLEHEKNGEYRQMLVQAIHSCAIKFPEVASTVVHLLMDFLGDSNVASAIDVVVFVREIIETNPKLRVSIITRLLDTFYQIRAARVCSCALWIIGEYCLSLSEVETGIASIKQCLGELPFFTVTEEGEVQDQGAKKVQQVNSTTVSSRRPAILADGTYATQSAALETAMSPPTFVQGSLSSTGNLRSLILSGDFFLGAVVACTLTKLVLRLEEVQPSKVEVNKASTLALLYMVSMLQLGESSVLPQPIDNDSRDRIVLCMRLLCNTGDEVRKIWLQSCRESFVKMLADKQHRETEELKAKAQISNAQPDDLIDFYHLKSRKGMSQLELEDEVQDDLKRATGEFTKDGDDANKLNRILQLTGFSDPVYAEAYVTVHHYDIVLDVTVINRTKETLQNLCLELATMGDLKLVERPQNYTLAPESSKQIKANIKVSSTETGVIFGNIVYETSSNVLERNVIVLNDIHIDIMDYISPASCADVAFRTMWAEFEWENKVAVNTVLLDEKEFLDHIIKSTNMKCLTPPSALEGECGFLAANLYAKSVFGEDALVNVSIEKQTDGKLGGYIRIRSKTQGIALSLGDKITLKQKGGT</sequence>
<dbReference type="GO" id="GO:0000139">
    <property type="term" value="C:Golgi membrane"/>
    <property type="evidence" value="ECO:0007669"/>
    <property type="project" value="UniProtKB-SubCell"/>
</dbReference>
<dbReference type="Proteomes" id="UP000594261">
    <property type="component" value="Chromosome 5"/>
</dbReference>
<evidence type="ECO:0000313" key="17">
    <source>
        <dbReference type="Proteomes" id="UP000594261"/>
    </source>
</evidence>
<dbReference type="InterPro" id="IPR016460">
    <property type="entry name" value="COPB1"/>
</dbReference>
<protein>
    <recommendedName>
        <fullName evidence="12">Coatomer subunit beta</fullName>
    </recommendedName>
    <alternativeName>
        <fullName evidence="12">Beta-coat protein</fullName>
    </alternativeName>
</protein>
<evidence type="ECO:0000256" key="6">
    <source>
        <dbReference type="ARBA" id="ARBA00022892"/>
    </source>
</evidence>
<dbReference type="InParanoid" id="A0A7N2LVE4"/>
<evidence type="ECO:0000259" key="15">
    <source>
        <dbReference type="Pfam" id="PF14806"/>
    </source>
</evidence>
<dbReference type="OrthoDB" id="10261439at2759"/>
<dbReference type="Gramene" id="QL05p083025:mrna">
    <property type="protein sequence ID" value="QL05p083025:mrna"/>
    <property type="gene ID" value="QL05p083025"/>
</dbReference>
<gene>
    <name evidence="16" type="primary">LOC115989260</name>
</gene>
<dbReference type="GO" id="GO:0005198">
    <property type="term" value="F:structural molecule activity"/>
    <property type="evidence" value="ECO:0007669"/>
    <property type="project" value="InterPro"/>
</dbReference>
<dbReference type="PIRSF" id="PIRSF005727">
    <property type="entry name" value="Coatomer_beta_subunit"/>
    <property type="match status" value="1"/>
</dbReference>
<evidence type="ECO:0000256" key="12">
    <source>
        <dbReference type="PIRNR" id="PIRNR005727"/>
    </source>
</evidence>
<evidence type="ECO:0000256" key="8">
    <source>
        <dbReference type="ARBA" id="ARBA00023034"/>
    </source>
</evidence>
<dbReference type="InterPro" id="IPR011989">
    <property type="entry name" value="ARM-like"/>
</dbReference>
<dbReference type="GO" id="GO:0006888">
    <property type="term" value="P:endoplasmic reticulum to Golgi vesicle-mediated transport"/>
    <property type="evidence" value="ECO:0007669"/>
    <property type="project" value="TreeGrafter"/>
</dbReference>
<dbReference type="PANTHER" id="PTHR10635">
    <property type="entry name" value="COATOMER SUBUNIT BETA"/>
    <property type="match status" value="1"/>
</dbReference>
<proteinExistence type="predicted"/>
<feature type="domain" description="Coatomer beta subunit C-terminal" evidence="14">
    <location>
        <begin position="671"/>
        <end position="809"/>
    </location>
</feature>
<dbReference type="Pfam" id="PF01602">
    <property type="entry name" value="Adaptin_N"/>
    <property type="match status" value="1"/>
</dbReference>
<keyword evidence="9 12" id="KW-0472">Membrane</keyword>
<keyword evidence="17" id="KW-1185">Reference proteome</keyword>
<evidence type="ECO:0000256" key="4">
    <source>
        <dbReference type="ARBA" id="ARBA00022490"/>
    </source>
</evidence>
<dbReference type="AlphaFoldDB" id="A0A7N2LVE4"/>
<dbReference type="GO" id="GO:0030126">
    <property type="term" value="C:COPI vesicle coat"/>
    <property type="evidence" value="ECO:0007669"/>
    <property type="project" value="InterPro"/>
</dbReference>
<organism evidence="16 17">
    <name type="scientific">Quercus lobata</name>
    <name type="common">Valley oak</name>
    <dbReference type="NCBI Taxonomy" id="97700"/>
    <lineage>
        <taxon>Eukaryota</taxon>
        <taxon>Viridiplantae</taxon>
        <taxon>Streptophyta</taxon>
        <taxon>Embryophyta</taxon>
        <taxon>Tracheophyta</taxon>
        <taxon>Spermatophyta</taxon>
        <taxon>Magnoliopsida</taxon>
        <taxon>eudicotyledons</taxon>
        <taxon>Gunneridae</taxon>
        <taxon>Pentapetalae</taxon>
        <taxon>rosids</taxon>
        <taxon>fabids</taxon>
        <taxon>Fagales</taxon>
        <taxon>Fagaceae</taxon>
        <taxon>Quercus</taxon>
    </lineage>
</organism>
<evidence type="ECO:0000256" key="9">
    <source>
        <dbReference type="ARBA" id="ARBA00023136"/>
    </source>
</evidence>
<dbReference type="InterPro" id="IPR016024">
    <property type="entry name" value="ARM-type_fold"/>
</dbReference>
<dbReference type="InterPro" id="IPR011710">
    <property type="entry name" value="Coatomer_bsu_C"/>
</dbReference>
<evidence type="ECO:0000256" key="1">
    <source>
        <dbReference type="ARBA" id="ARBA00004255"/>
    </source>
</evidence>
<dbReference type="Pfam" id="PF07718">
    <property type="entry name" value="Coatamer_beta_C"/>
    <property type="match status" value="1"/>
</dbReference>
<comment type="subunit">
    <text evidence="2 12">Oligomeric complex that consists of at least the alpha, beta, beta', gamma, delta, epsilon and zeta subunits.</text>
</comment>
<dbReference type="OMA" id="CTCAQER"/>
<keyword evidence="10 12" id="KW-0968">Cytoplasmic vesicle</keyword>
<evidence type="ECO:0000256" key="7">
    <source>
        <dbReference type="ARBA" id="ARBA00022927"/>
    </source>
</evidence>
<reference evidence="16 17" key="1">
    <citation type="journal article" date="2016" name="G3 (Bethesda)">
        <title>First Draft Assembly and Annotation of the Genome of a California Endemic Oak Quercus lobata Nee (Fagaceae).</title>
        <authorList>
            <person name="Sork V.L."/>
            <person name="Fitz-Gibbon S.T."/>
            <person name="Puiu D."/>
            <person name="Crepeau M."/>
            <person name="Gugger P.F."/>
            <person name="Sherman R."/>
            <person name="Stevens K."/>
            <person name="Langley C.H."/>
            <person name="Pellegrini M."/>
            <person name="Salzberg S.L."/>
        </authorList>
    </citation>
    <scope>NUCLEOTIDE SEQUENCE [LARGE SCALE GENOMIC DNA]</scope>
    <source>
        <strain evidence="16 17">cv. SW786</strain>
    </source>
</reference>
<dbReference type="RefSeq" id="XP_030968791.1">
    <property type="nucleotide sequence ID" value="XM_031112931.1"/>
</dbReference>
<evidence type="ECO:0000256" key="2">
    <source>
        <dbReference type="ARBA" id="ARBA00011775"/>
    </source>
</evidence>
<keyword evidence="3 12" id="KW-0813">Transport</keyword>
<evidence type="ECO:0000256" key="11">
    <source>
        <dbReference type="ARBA" id="ARBA00025536"/>
    </source>
</evidence>
<dbReference type="Pfam" id="PF14806">
    <property type="entry name" value="Coatomer_b_Cpla"/>
    <property type="match status" value="1"/>
</dbReference>
<dbReference type="FunCoup" id="A0A7N2LVE4">
    <property type="interactions" value="4468"/>
</dbReference>
<comment type="subcellular location">
    <subcellularLocation>
        <location evidence="12">Cytoplasm</location>
    </subcellularLocation>
    <subcellularLocation>
        <location evidence="1 12">Golgi apparatus membrane</location>
        <topology evidence="1 12">Peripheral membrane protein</topology>
        <orientation evidence="1 12">Cytoplasmic side</orientation>
    </subcellularLocation>
    <subcellularLocation>
        <location evidence="12">Cytoplasmic vesicle</location>
        <location evidence="12">COPI-coated vesicle membrane</location>
        <topology evidence="12">Peripheral membrane protein</topology>
        <orientation evidence="12">Cytoplasmic side</orientation>
    </subcellularLocation>
</comment>
<evidence type="ECO:0000259" key="13">
    <source>
        <dbReference type="Pfam" id="PF01602"/>
    </source>
</evidence>
<dbReference type="GO" id="GO:0006886">
    <property type="term" value="P:intracellular protein transport"/>
    <property type="evidence" value="ECO:0007669"/>
    <property type="project" value="InterPro"/>
</dbReference>
<dbReference type="InterPro" id="IPR029446">
    <property type="entry name" value="COPB1_appendage_platform_dom"/>
</dbReference>
<reference evidence="16" key="2">
    <citation type="submission" date="2021-01" db="UniProtKB">
        <authorList>
            <consortium name="EnsemblPlants"/>
        </authorList>
    </citation>
    <scope>IDENTIFICATION</scope>
</reference>
<dbReference type="PANTHER" id="PTHR10635:SF0">
    <property type="entry name" value="COATOMER SUBUNIT BETA"/>
    <property type="match status" value="1"/>
</dbReference>
<comment type="function">
    <text evidence="11 12">The coatomer is a cytosolic protein complex that binds to dilysine motifs and reversibly associates with Golgi non-clathrin-coated vesicles, which further mediate biosynthetic protein transport from the ER, via the Golgi up to the trans Golgi network. Coatomer complex is required for budding from Golgi membranes, and is essential for the retrograde Golgi-to-ER transport of dilysine-tagged proteins.</text>
</comment>
<evidence type="ECO:0000259" key="14">
    <source>
        <dbReference type="Pfam" id="PF07718"/>
    </source>
</evidence>
<dbReference type="InterPro" id="IPR002553">
    <property type="entry name" value="Clathrin/coatomer_adapt-like_N"/>
</dbReference>